<dbReference type="Proteomes" id="UP000253872">
    <property type="component" value="Unassembled WGS sequence"/>
</dbReference>
<dbReference type="InterPro" id="IPR008278">
    <property type="entry name" value="4-PPantetheinyl_Trfase_dom"/>
</dbReference>
<evidence type="ECO:0000256" key="2">
    <source>
        <dbReference type="ARBA" id="ARBA00022679"/>
    </source>
</evidence>
<evidence type="ECO:0000256" key="1">
    <source>
        <dbReference type="ARBA" id="ARBA00010990"/>
    </source>
</evidence>
<protein>
    <submittedName>
        <fullName evidence="4">4-phosphopantetheinyl transferase</fullName>
    </submittedName>
</protein>
<dbReference type="PANTHER" id="PTHR12215">
    <property type="entry name" value="PHOSPHOPANTETHEINE TRANSFERASE"/>
    <property type="match status" value="1"/>
</dbReference>
<dbReference type="InterPro" id="IPR050559">
    <property type="entry name" value="P-Pant_transferase_sf"/>
</dbReference>
<dbReference type="Pfam" id="PF01648">
    <property type="entry name" value="ACPS"/>
    <property type="match status" value="1"/>
</dbReference>
<dbReference type="STRING" id="1035839.GCA_000238795_00867"/>
<dbReference type="GO" id="GO:0008897">
    <property type="term" value="F:holo-[acyl-carrier-protein] synthase activity"/>
    <property type="evidence" value="ECO:0007669"/>
    <property type="project" value="InterPro"/>
</dbReference>
<dbReference type="RefSeq" id="WP_111403684.1">
    <property type="nucleotide sequence ID" value="NZ_QEPN01000007.1"/>
</dbReference>
<feature type="domain" description="4'-phosphopantetheinyl transferase" evidence="3">
    <location>
        <begin position="102"/>
        <end position="186"/>
    </location>
</feature>
<evidence type="ECO:0000313" key="5">
    <source>
        <dbReference type="Proteomes" id="UP000253872"/>
    </source>
</evidence>
<dbReference type="AlphaFoldDB" id="A0A369YDT5"/>
<dbReference type="GO" id="GO:0000287">
    <property type="term" value="F:magnesium ion binding"/>
    <property type="evidence" value="ECO:0007669"/>
    <property type="project" value="InterPro"/>
</dbReference>
<organism evidence="4 5">
    <name type="scientific">Haemophilus sputorum</name>
    <dbReference type="NCBI Taxonomy" id="1078480"/>
    <lineage>
        <taxon>Bacteria</taxon>
        <taxon>Pseudomonadati</taxon>
        <taxon>Pseudomonadota</taxon>
        <taxon>Gammaproteobacteria</taxon>
        <taxon>Pasteurellales</taxon>
        <taxon>Pasteurellaceae</taxon>
        <taxon>Haemophilus</taxon>
    </lineage>
</organism>
<evidence type="ECO:0000313" key="4">
    <source>
        <dbReference type="EMBL" id="RDE70579.1"/>
    </source>
</evidence>
<evidence type="ECO:0000259" key="3">
    <source>
        <dbReference type="Pfam" id="PF01648"/>
    </source>
</evidence>
<dbReference type="GO" id="GO:0019878">
    <property type="term" value="P:lysine biosynthetic process via aminoadipic acid"/>
    <property type="evidence" value="ECO:0007669"/>
    <property type="project" value="TreeGrafter"/>
</dbReference>
<dbReference type="SUPFAM" id="SSF56214">
    <property type="entry name" value="4'-phosphopantetheinyl transferase"/>
    <property type="match status" value="2"/>
</dbReference>
<comment type="similarity">
    <text evidence="1">Belongs to the P-Pant transferase superfamily. Gsp/Sfp/HetI/AcpT family.</text>
</comment>
<name>A0A369YDT5_9PAST</name>
<dbReference type="GO" id="GO:0005829">
    <property type="term" value="C:cytosol"/>
    <property type="evidence" value="ECO:0007669"/>
    <property type="project" value="TreeGrafter"/>
</dbReference>
<keyword evidence="2 4" id="KW-0808">Transferase</keyword>
<dbReference type="InterPro" id="IPR037143">
    <property type="entry name" value="4-PPantetheinyl_Trfase_dom_sf"/>
</dbReference>
<dbReference type="EMBL" id="QEPN01000007">
    <property type="protein sequence ID" value="RDE70579.1"/>
    <property type="molecule type" value="Genomic_DNA"/>
</dbReference>
<proteinExistence type="inferred from homology"/>
<dbReference type="Gene3D" id="3.90.470.20">
    <property type="entry name" value="4'-phosphopantetheinyl transferase domain"/>
    <property type="match status" value="1"/>
</dbReference>
<accession>A0A369YDT5</accession>
<dbReference type="PANTHER" id="PTHR12215:SF10">
    <property type="entry name" value="L-AMINOADIPATE-SEMIALDEHYDE DEHYDROGENASE-PHOSPHOPANTETHEINYL TRANSFERASE"/>
    <property type="match status" value="1"/>
</dbReference>
<reference evidence="4 5" key="1">
    <citation type="submission" date="2018-05" db="EMBL/GenBank/DDBJ databases">
        <title>Draft Genome Sequences for a Diverse set of 7 Haemophilus Species.</title>
        <authorList>
            <person name="Nichols M."/>
            <person name="Topaz N."/>
            <person name="Wang X."/>
            <person name="Wang X."/>
            <person name="Boxrud D."/>
        </authorList>
    </citation>
    <scope>NUCLEOTIDE SEQUENCE [LARGE SCALE GENOMIC DNA]</scope>
    <source>
        <strain evidence="4 5">C2002001239</strain>
    </source>
</reference>
<sequence length="238" mass="27712">MIEVCFAHCDAPLPKDFHFNLPPPSEDALPRLWQRWKSRRMAHFLLTELGKRQGIEAANFGQIQREANGRPYIMLDGVDFNISHSGEWIAVILSKSQPKTIVGIDIEHPQRVRRFEALLRHYADEAECLALLEPAKHPLPDLASRFYLSWCLREAILKTQGVGIMALNEVRHLPESQQLFSSHCPKGCLHFYHQLPFFLAYFWQTFPLAKTKPNLWQWTGDWQKIDQIQPLVYQVNPF</sequence>
<comment type="caution">
    <text evidence="4">The sequence shown here is derived from an EMBL/GenBank/DDBJ whole genome shotgun (WGS) entry which is preliminary data.</text>
</comment>
<gene>
    <name evidence="4" type="ORF">DPV93_08615</name>
</gene>